<dbReference type="PROSITE" id="PS00860">
    <property type="entry name" value="GTP_CYCLOHYDROL_1_2"/>
    <property type="match status" value="1"/>
</dbReference>
<evidence type="ECO:0000256" key="3">
    <source>
        <dbReference type="ARBA" id="ARBA00008085"/>
    </source>
</evidence>
<gene>
    <name evidence="8" type="primary">folE</name>
    <name evidence="10" type="ORF">BCF55_0668</name>
</gene>
<evidence type="ECO:0000256" key="5">
    <source>
        <dbReference type="ARBA" id="ARBA00022801"/>
    </source>
</evidence>
<dbReference type="EC" id="3.5.4.16" evidence="8"/>
<dbReference type="Pfam" id="PF01227">
    <property type="entry name" value="GTP_cyclohydroI"/>
    <property type="match status" value="2"/>
</dbReference>
<dbReference type="Gene3D" id="3.10.28.10">
    <property type="entry name" value="Homing endonucleases"/>
    <property type="match status" value="1"/>
</dbReference>
<dbReference type="InterPro" id="IPR006141">
    <property type="entry name" value="Intein_N"/>
</dbReference>
<dbReference type="InterPro" id="IPR001474">
    <property type="entry name" value="GTP_CycHdrlase_I"/>
</dbReference>
<comment type="catalytic activity">
    <reaction evidence="1 8">
        <text>GTP + H2O = 7,8-dihydroneopterin 3'-triphosphate + formate + H(+)</text>
        <dbReference type="Rhea" id="RHEA:17473"/>
        <dbReference type="ChEBI" id="CHEBI:15377"/>
        <dbReference type="ChEBI" id="CHEBI:15378"/>
        <dbReference type="ChEBI" id="CHEBI:15740"/>
        <dbReference type="ChEBI" id="CHEBI:37565"/>
        <dbReference type="ChEBI" id="CHEBI:58462"/>
        <dbReference type="EC" id="3.5.4.16"/>
    </reaction>
</comment>
<feature type="binding site" evidence="8">
    <location>
        <position position="73"/>
    </location>
    <ligand>
        <name>Zn(2+)</name>
        <dbReference type="ChEBI" id="CHEBI:29105"/>
    </ligand>
</feature>
<comment type="caution">
    <text evidence="10">The sequence shown here is derived from an EMBL/GenBank/DDBJ whole genome shotgun (WGS) entry which is preliminary data.</text>
</comment>
<keyword evidence="6" id="KW-0068">Autocatalytic cleavage</keyword>
<dbReference type="EMBL" id="RCCJ01000001">
    <property type="protein sequence ID" value="RLJ70397.1"/>
    <property type="molecule type" value="Genomic_DNA"/>
</dbReference>
<dbReference type="UniPathway" id="UPA00848">
    <property type="reaction ID" value="UER00151"/>
</dbReference>
<dbReference type="FunFam" id="3.30.1130.10:FF:000001">
    <property type="entry name" value="GTP cyclohydrolase 1"/>
    <property type="match status" value="1"/>
</dbReference>
<dbReference type="GO" id="GO:0006730">
    <property type="term" value="P:one-carbon metabolic process"/>
    <property type="evidence" value="ECO:0007669"/>
    <property type="project" value="UniProtKB-UniRule"/>
</dbReference>
<dbReference type="Proteomes" id="UP000267841">
    <property type="component" value="Unassembled WGS sequence"/>
</dbReference>
<dbReference type="SUPFAM" id="SSF55608">
    <property type="entry name" value="Homing endonucleases"/>
    <property type="match status" value="1"/>
</dbReference>
<dbReference type="GO" id="GO:0004519">
    <property type="term" value="F:endonuclease activity"/>
    <property type="evidence" value="ECO:0007669"/>
    <property type="project" value="InterPro"/>
</dbReference>
<accession>A0A497XN72</accession>
<comment type="similarity">
    <text evidence="3 8">Belongs to the GTP cyclohydrolase I family.</text>
</comment>
<dbReference type="NCBIfam" id="NF006826">
    <property type="entry name" value="PRK09347.1-3"/>
    <property type="match status" value="1"/>
</dbReference>
<keyword evidence="5 8" id="KW-0378">Hydrolase</keyword>
<dbReference type="GO" id="GO:0003934">
    <property type="term" value="F:GTP cyclohydrolase I activity"/>
    <property type="evidence" value="ECO:0007669"/>
    <property type="project" value="UniProtKB-UniRule"/>
</dbReference>
<dbReference type="GO" id="GO:0005525">
    <property type="term" value="F:GTP binding"/>
    <property type="evidence" value="ECO:0007669"/>
    <property type="project" value="UniProtKB-KW"/>
</dbReference>
<dbReference type="GO" id="GO:0005737">
    <property type="term" value="C:cytoplasm"/>
    <property type="evidence" value="ECO:0007669"/>
    <property type="project" value="TreeGrafter"/>
</dbReference>
<dbReference type="InterPro" id="IPR004860">
    <property type="entry name" value="LAGLIDADG_dom"/>
</dbReference>
<dbReference type="InterPro" id="IPR036844">
    <property type="entry name" value="Hint_dom_sf"/>
</dbReference>
<keyword evidence="8" id="KW-0342">GTP-binding</keyword>
<keyword evidence="8" id="KW-0862">Zinc</keyword>
<dbReference type="InterPro" id="IPR027434">
    <property type="entry name" value="Homing_endonucl"/>
</dbReference>
<evidence type="ECO:0000256" key="2">
    <source>
        <dbReference type="ARBA" id="ARBA00005080"/>
    </source>
</evidence>
<dbReference type="InterPro" id="IPR043134">
    <property type="entry name" value="GTP-CH-I_N"/>
</dbReference>
<name>A0A497XN72_9AQUI</name>
<keyword evidence="4 8" id="KW-0554">One-carbon metabolism</keyword>
<dbReference type="PROSITE" id="PS50817">
    <property type="entry name" value="INTEIN_N_TER"/>
    <property type="match status" value="1"/>
</dbReference>
<keyword evidence="8" id="KW-0547">Nucleotide-binding</keyword>
<organism evidence="10 11">
    <name type="scientific">Hydrogenivirga caldilitoris</name>
    <dbReference type="NCBI Taxonomy" id="246264"/>
    <lineage>
        <taxon>Bacteria</taxon>
        <taxon>Pseudomonadati</taxon>
        <taxon>Aquificota</taxon>
        <taxon>Aquificia</taxon>
        <taxon>Aquificales</taxon>
        <taxon>Aquificaceae</taxon>
        <taxon>Hydrogenivirga</taxon>
    </lineage>
</organism>
<feature type="domain" description="DOD-type homing endonuclease" evidence="9">
    <location>
        <begin position="291"/>
        <end position="424"/>
    </location>
</feature>
<keyword evidence="8" id="KW-0479">Metal-binding</keyword>
<evidence type="ECO:0000256" key="7">
    <source>
        <dbReference type="ARBA" id="ARBA00023000"/>
    </source>
</evidence>
<dbReference type="GO" id="GO:0006729">
    <property type="term" value="P:tetrahydrobiopterin biosynthetic process"/>
    <property type="evidence" value="ECO:0007669"/>
    <property type="project" value="TreeGrafter"/>
</dbReference>
<comment type="pathway">
    <text evidence="2 8">Cofactor biosynthesis; 7,8-dihydroneopterin triphosphate biosynthesis; 7,8-dihydroneopterin triphosphate from GTP: step 1/1.</text>
</comment>
<dbReference type="AlphaFoldDB" id="A0A497XN72"/>
<dbReference type="Pfam" id="PF14528">
    <property type="entry name" value="LAGLIDADG_3"/>
    <property type="match status" value="1"/>
</dbReference>
<dbReference type="Gene3D" id="1.10.286.10">
    <property type="match status" value="1"/>
</dbReference>
<dbReference type="Gene3D" id="3.30.1130.10">
    <property type="match status" value="2"/>
</dbReference>
<dbReference type="GO" id="GO:0016539">
    <property type="term" value="P:intein-mediated protein splicing"/>
    <property type="evidence" value="ECO:0007669"/>
    <property type="project" value="InterPro"/>
</dbReference>
<dbReference type="PRINTS" id="PR00379">
    <property type="entry name" value="INTEIN"/>
</dbReference>
<sequence length="530" mass="61606">MVDKEKIKQAIRLFLEGIGEDPDREGLRETPDRIARMWEEFESMRSFDMKLFEEFGEYNEMVLVKDITFYSLCEHHLLPFFGKVHIAYIPDGVICGLSKLVRTVRAFALRPQVQERLTEEIADFLEGELKPKGVAVVMSAEHLCYSEDTEILTDQGWKLFKELNGTEKVAQVYPDTLEIEFTEPVMYHRYPYKGYMINFRNKSLNLLVSPDHKMLFSTDWIFSKSRRENVWLTERADKLLGRTIIVPQAGIMKGKEKEYFEIESEDSVSYYGNTALKTRALKVNANTFLKFLGMYLAEGCVYENPNYRMHKVRIVQKEGYKAELMESVLREMPFKVFKHRRTNGVVEFFINSKALCNFLSPLGKSKDKRLPKEIFNLSPDQKLLFLQYYSLGDGYIKPNGKLHLVSKSKKLMDDIQALLVTIGISTTVYESYTNDQVYYRLETRGDKQGRYKFYSKVRESLKEPYEGYIYSVTVPSGFILVRREGRTAISGNCMSMRGAMSPGHQTVTSALRGVFLKDMKTREEFLKLVR</sequence>
<dbReference type="PANTHER" id="PTHR11109">
    <property type="entry name" value="GTP CYCLOHYDROLASE I"/>
    <property type="match status" value="1"/>
</dbReference>
<feature type="binding site" evidence="8">
    <location>
        <position position="144"/>
    </location>
    <ligand>
        <name>Zn(2+)</name>
        <dbReference type="ChEBI" id="CHEBI:29105"/>
    </ligand>
</feature>
<reference evidence="10 11" key="1">
    <citation type="submission" date="2018-10" db="EMBL/GenBank/DDBJ databases">
        <title>Genomic Encyclopedia of Archaeal and Bacterial Type Strains, Phase II (KMG-II): from individual species to whole genera.</title>
        <authorList>
            <person name="Goeker M."/>
        </authorList>
    </citation>
    <scope>NUCLEOTIDE SEQUENCE [LARGE SCALE GENOMIC DNA]</scope>
    <source>
        <strain evidence="10 11">DSM 16510</strain>
    </source>
</reference>
<evidence type="ECO:0000259" key="9">
    <source>
        <dbReference type="PROSITE" id="PS50819"/>
    </source>
</evidence>
<dbReference type="InterPro" id="IPR018234">
    <property type="entry name" value="GTP_CycHdrlase_I_CS"/>
</dbReference>
<dbReference type="GO" id="GO:0046654">
    <property type="term" value="P:tetrahydrofolate biosynthetic process"/>
    <property type="evidence" value="ECO:0007669"/>
    <property type="project" value="UniProtKB-UniRule"/>
</dbReference>
<protein>
    <recommendedName>
        <fullName evidence="8">GTP cyclohydrolase 1</fullName>
        <ecNumber evidence="8">3.5.4.16</ecNumber>
    </recommendedName>
    <alternativeName>
        <fullName evidence="8">GTP cyclohydrolase I</fullName>
        <shortName evidence="8">GTP-CH-I</shortName>
    </alternativeName>
</protein>
<dbReference type="PROSITE" id="PS50819">
    <property type="entry name" value="INTEIN_ENDONUCLEASE"/>
    <property type="match status" value="1"/>
</dbReference>
<feature type="binding site" evidence="8">
    <location>
        <position position="76"/>
    </location>
    <ligand>
        <name>Zn(2+)</name>
        <dbReference type="ChEBI" id="CHEBI:29105"/>
    </ligand>
</feature>
<dbReference type="SUPFAM" id="SSF55620">
    <property type="entry name" value="Tetrahydrobiopterin biosynthesis enzymes-like"/>
    <property type="match status" value="2"/>
</dbReference>
<dbReference type="PANTHER" id="PTHR11109:SF7">
    <property type="entry name" value="GTP CYCLOHYDROLASE 1"/>
    <property type="match status" value="1"/>
</dbReference>
<evidence type="ECO:0000256" key="1">
    <source>
        <dbReference type="ARBA" id="ARBA00001052"/>
    </source>
</evidence>
<keyword evidence="11" id="KW-1185">Reference proteome</keyword>
<evidence type="ECO:0000256" key="6">
    <source>
        <dbReference type="ARBA" id="ARBA00022813"/>
    </source>
</evidence>
<dbReference type="InterPro" id="IPR020602">
    <property type="entry name" value="GTP_CycHdrlase_I_dom"/>
</dbReference>
<dbReference type="PROSITE" id="PS00859">
    <property type="entry name" value="GTP_CYCLOHYDROL_1_1"/>
    <property type="match status" value="1"/>
</dbReference>
<evidence type="ECO:0000256" key="4">
    <source>
        <dbReference type="ARBA" id="ARBA00022563"/>
    </source>
</evidence>
<comment type="subunit">
    <text evidence="8">Homopolymer.</text>
</comment>
<proteinExistence type="inferred from homology"/>
<keyword evidence="7" id="KW-0651">Protein splicing</keyword>
<dbReference type="SUPFAM" id="SSF51294">
    <property type="entry name" value="Hedgehog/intein (Hint) domain"/>
    <property type="match status" value="1"/>
</dbReference>
<dbReference type="InterPro" id="IPR004042">
    <property type="entry name" value="Intein_endonuc_central"/>
</dbReference>
<evidence type="ECO:0000313" key="11">
    <source>
        <dbReference type="Proteomes" id="UP000267841"/>
    </source>
</evidence>
<dbReference type="InterPro" id="IPR043133">
    <property type="entry name" value="GTP-CH-I_C/QueF"/>
</dbReference>
<evidence type="ECO:0000313" key="10">
    <source>
        <dbReference type="EMBL" id="RLJ70397.1"/>
    </source>
</evidence>
<dbReference type="InterPro" id="IPR006142">
    <property type="entry name" value="INTEIN"/>
</dbReference>
<evidence type="ECO:0000256" key="8">
    <source>
        <dbReference type="HAMAP-Rule" id="MF_00223"/>
    </source>
</evidence>
<dbReference type="GO" id="GO:0008270">
    <property type="term" value="F:zinc ion binding"/>
    <property type="evidence" value="ECO:0007669"/>
    <property type="project" value="UniProtKB-UniRule"/>
</dbReference>
<dbReference type="HAMAP" id="MF_00223">
    <property type="entry name" value="FolE"/>
    <property type="match status" value="1"/>
</dbReference>